<evidence type="ECO:0000313" key="2">
    <source>
        <dbReference type="EMBL" id="BDP44345.1"/>
    </source>
</evidence>
<organism evidence="2 3">
    <name type="scientific">Deinococcus aetherius</name>
    <dbReference type="NCBI Taxonomy" id="200252"/>
    <lineage>
        <taxon>Bacteria</taxon>
        <taxon>Thermotogati</taxon>
        <taxon>Deinococcota</taxon>
        <taxon>Deinococci</taxon>
        <taxon>Deinococcales</taxon>
        <taxon>Deinococcaceae</taxon>
        <taxon>Deinococcus</taxon>
    </lineage>
</organism>
<reference evidence="2" key="1">
    <citation type="submission" date="2022-07" db="EMBL/GenBank/DDBJ databases">
        <title>Complete Genome Sequence of the Radioresistant Bacterium Deinococcus aetherius ST0316, Isolated from the Air Dust collected in Lower Stratosphere above Japan.</title>
        <authorList>
            <person name="Satoh K."/>
            <person name="Hagiwara K."/>
            <person name="Katsumata K."/>
            <person name="Kubo A."/>
            <person name="Yokobori S."/>
            <person name="Yamagishi A."/>
            <person name="Oono Y."/>
            <person name="Narumi I."/>
        </authorList>
    </citation>
    <scope>NUCLEOTIDE SEQUENCE</scope>
    <source>
        <strain evidence="2">ST0316</strain>
        <plasmid evidence="2">pDAETH-2</plasmid>
    </source>
</reference>
<keyword evidence="3" id="KW-1185">Reference proteome</keyword>
<sequence>MSRFVGRYVIVALCGVLSMGVVAGPELLAWLARPVVDGVPTVASGDAPGLGTAPAGAEVPALPVLPAKPSDRAPADQARVLPSPAPQPPAATAKLARATPLDRGRQLARLFYSGQLDQVWAAFLPAVRSEWGSLSAFKAYRAEGTEAYGDEKSVLNERVTRDGGVTYYTRTATFERDPGNGWTLILGLDGEGNVREFGVVEAGLLPQKREQ</sequence>
<protein>
    <recommendedName>
        <fullName evidence="4">DUF3887 domain-containing protein</fullName>
    </recommendedName>
</protein>
<feature type="region of interest" description="Disordered" evidence="1">
    <location>
        <begin position="68"/>
        <end position="95"/>
    </location>
</feature>
<name>A0ABM8AKK6_9DEIO</name>
<dbReference type="Proteomes" id="UP001064971">
    <property type="component" value="Plasmid pDAETH-2"/>
</dbReference>
<gene>
    <name evidence="2" type="ORF">DAETH_43140</name>
</gene>
<keyword evidence="2" id="KW-0614">Plasmid</keyword>
<evidence type="ECO:0008006" key="4">
    <source>
        <dbReference type="Google" id="ProtNLM"/>
    </source>
</evidence>
<evidence type="ECO:0000256" key="1">
    <source>
        <dbReference type="SAM" id="MobiDB-lite"/>
    </source>
</evidence>
<dbReference type="EMBL" id="AP026562">
    <property type="protein sequence ID" value="BDP44345.1"/>
    <property type="molecule type" value="Genomic_DNA"/>
</dbReference>
<geneLocation type="plasmid" evidence="2 3">
    <name>pDAETH-2</name>
</geneLocation>
<accession>A0ABM8AKK6</accession>
<evidence type="ECO:0000313" key="3">
    <source>
        <dbReference type="Proteomes" id="UP001064971"/>
    </source>
</evidence>
<proteinExistence type="predicted"/>